<dbReference type="PANTHER" id="PTHR34218">
    <property type="entry name" value="PEPTIDASE S45 PENICILLIN AMIDASE"/>
    <property type="match status" value="1"/>
</dbReference>
<dbReference type="InterPro" id="IPR043147">
    <property type="entry name" value="Penicillin_amidase_A-knob"/>
</dbReference>
<dbReference type="SUPFAM" id="SSF56235">
    <property type="entry name" value="N-terminal nucleophile aminohydrolases (Ntn hydrolases)"/>
    <property type="match status" value="1"/>
</dbReference>
<dbReference type="Gene3D" id="1.10.287.150">
    <property type="match status" value="1"/>
</dbReference>
<dbReference type="PIRSF" id="PIRSF001227">
    <property type="entry name" value="Pen_acylase"/>
    <property type="match status" value="1"/>
</dbReference>
<accession>A0A3Q9QZ34</accession>
<comment type="cofactor">
    <cofactor evidence="6">
        <name>Ca(2+)</name>
        <dbReference type="ChEBI" id="CHEBI:29108"/>
    </cofactor>
    <text evidence="6">Binds 1 Ca(2+) ion per dimer.</text>
</comment>
<keyword evidence="4" id="KW-0865">Zymogen</keyword>
<dbReference type="InterPro" id="IPR043146">
    <property type="entry name" value="Penicillin_amidase_N_B-knob"/>
</dbReference>
<sequence length="827" mass="94429">MLNISHEGIGGYFMFKRILVIFTVFILVFSTTKTMAKQPNNHKSVTNNKSAVKIVRDQYGVPHIYAKSTKDLYRAYGYTMAQDRLFQLMMFRLSNEGKVASVFGEKYLDLDLKMRRDGYSDREIKNMIAKMDPFSQKVMEYFAEGITQYVNEALKDPDHLLSKEFHDYHVTPEKWTDVDVLRLYMSSMTVFMDQEQEVQNAAILEKLTKQYGAEKAEKMFNDIIPADDPASPTSIMEAKTTVQAKHSRNVSQVSKEVTEAAANLVKKRKDFEANSHELGLPLKVGSNAMVVGPKKSKSGNAMVFGGPQVGLTAPGFIYEVGLHSPEIDIEGSAFTGYPFIMFGATKDIGFTATAGYGNVVDIFREKLNPANPHQYFYKGKWHDMKKRVETFAVRTEDGKSKKLEKVFYETVHGPVIYLDENSHSAYSKAWAFRGTEAQSWSAYLESNYAHNLNEFEKAARKYTMSLNWHYADKRGNIAYFHVGKIPNRDKRVDDRLPTPGTGEYEWKGFLDPKNNPHVINPKAGFMANWNNKPAPDWGNGEQSFRWTADQRVQQYIDQAKAADNITLEKINDFNYHASLANLRTKWFKPYLLEALKNNLDKNPKYEEVYHYLKDWNNLNEDLNKDGNYDSPAVTIFEAWWSRVVENLFKADLGESYGELKPIIDQAYGCGVCLRTFQGKDAKKPVGYDWLNGESRDQLILDSLDQTISQLENKTGEKMDQWLTKARTTTFGGSSFIGFPHGLGSDKPIPEMNRGSENHYVEMTKKGPHGFNITPPGQIGFISKDGTVHQHYADQIDMYANWEFKPILFTEKDVKANAESIDYLQFKK</sequence>
<proteinExistence type="inferred from homology"/>
<dbReference type="InterPro" id="IPR023343">
    <property type="entry name" value="Penicillin_amidase_dom1"/>
</dbReference>
<evidence type="ECO:0000256" key="5">
    <source>
        <dbReference type="PIRSR" id="PIRSR001227-1"/>
    </source>
</evidence>
<feature type="binding site" evidence="6">
    <location>
        <position position="197"/>
    </location>
    <ligand>
        <name>Ca(2+)</name>
        <dbReference type="ChEBI" id="CHEBI:29108"/>
    </ligand>
</feature>
<dbReference type="Gene3D" id="3.60.20.10">
    <property type="entry name" value="Glutamine Phosphoribosylpyrophosphate, subunit 1, domain 1"/>
    <property type="match status" value="1"/>
</dbReference>
<evidence type="ECO:0000256" key="3">
    <source>
        <dbReference type="ARBA" id="ARBA00022801"/>
    </source>
</evidence>
<evidence type="ECO:0000313" key="8">
    <source>
        <dbReference type="Proteomes" id="UP000282892"/>
    </source>
</evidence>
<evidence type="ECO:0000256" key="2">
    <source>
        <dbReference type="ARBA" id="ARBA00022729"/>
    </source>
</evidence>
<keyword evidence="2" id="KW-0732">Signal</keyword>
<dbReference type="OrthoDB" id="9759796at2"/>
<dbReference type="Pfam" id="PF01804">
    <property type="entry name" value="Penicil_amidase"/>
    <property type="match status" value="1"/>
</dbReference>
<dbReference type="GO" id="GO:0016811">
    <property type="term" value="F:hydrolase activity, acting on carbon-nitrogen (but not peptide) bonds, in linear amides"/>
    <property type="evidence" value="ECO:0007669"/>
    <property type="project" value="InterPro"/>
</dbReference>
<organism evidence="7 8">
    <name type="scientific">Neobacillus mesonae</name>
    <dbReference type="NCBI Taxonomy" id="1193713"/>
    <lineage>
        <taxon>Bacteria</taxon>
        <taxon>Bacillati</taxon>
        <taxon>Bacillota</taxon>
        <taxon>Bacilli</taxon>
        <taxon>Bacillales</taxon>
        <taxon>Bacillaceae</taxon>
        <taxon>Neobacillus</taxon>
    </lineage>
</organism>
<dbReference type="Gene3D" id="2.30.120.10">
    <property type="match status" value="1"/>
</dbReference>
<dbReference type="Proteomes" id="UP000282892">
    <property type="component" value="Chromosome"/>
</dbReference>
<feature type="active site" description="Nucleophile" evidence="5">
    <location>
        <position position="286"/>
    </location>
</feature>
<dbReference type="InterPro" id="IPR029055">
    <property type="entry name" value="Ntn_hydrolases_N"/>
</dbReference>
<dbReference type="EMBL" id="CP022572">
    <property type="protein sequence ID" value="AZU63949.1"/>
    <property type="molecule type" value="Genomic_DNA"/>
</dbReference>
<dbReference type="InterPro" id="IPR002692">
    <property type="entry name" value="S45"/>
</dbReference>
<dbReference type="InterPro" id="IPR014395">
    <property type="entry name" value="Pen/GL7ACA/AHL_acylase"/>
</dbReference>
<dbReference type="GO" id="GO:0017000">
    <property type="term" value="P:antibiotic biosynthetic process"/>
    <property type="evidence" value="ECO:0007669"/>
    <property type="project" value="InterPro"/>
</dbReference>
<feature type="binding site" evidence="6">
    <location>
        <position position="361"/>
    </location>
    <ligand>
        <name>Ca(2+)</name>
        <dbReference type="ChEBI" id="CHEBI:29108"/>
    </ligand>
</feature>
<dbReference type="Gene3D" id="1.10.1400.10">
    <property type="match status" value="1"/>
</dbReference>
<evidence type="ECO:0008006" key="9">
    <source>
        <dbReference type="Google" id="ProtNLM"/>
    </source>
</evidence>
<gene>
    <name evidence="7" type="ORF">CHR53_23340</name>
</gene>
<keyword evidence="6" id="KW-0479">Metal-binding</keyword>
<evidence type="ECO:0000256" key="4">
    <source>
        <dbReference type="ARBA" id="ARBA00023145"/>
    </source>
</evidence>
<dbReference type="AlphaFoldDB" id="A0A3Q9QZ34"/>
<dbReference type="STRING" id="1193713.GCA_001636315_01565"/>
<dbReference type="KEGG" id="nmk:CHR53_23340"/>
<keyword evidence="6" id="KW-0106">Calcium</keyword>
<evidence type="ECO:0000256" key="1">
    <source>
        <dbReference type="ARBA" id="ARBA00006586"/>
    </source>
</evidence>
<comment type="similarity">
    <text evidence="1">Belongs to the peptidase S45 family.</text>
</comment>
<dbReference type="GO" id="GO:0046872">
    <property type="term" value="F:metal ion binding"/>
    <property type="evidence" value="ECO:0007669"/>
    <property type="project" value="UniProtKB-KW"/>
</dbReference>
<keyword evidence="3" id="KW-0378">Hydrolase</keyword>
<evidence type="ECO:0000256" key="6">
    <source>
        <dbReference type="PIRSR" id="PIRSR001227-2"/>
    </source>
</evidence>
<protein>
    <recommendedName>
        <fullName evidence="9">Penicillin acylase family protein</fullName>
    </recommendedName>
</protein>
<evidence type="ECO:0000313" key="7">
    <source>
        <dbReference type="EMBL" id="AZU63949.1"/>
    </source>
</evidence>
<feature type="binding site" evidence="6">
    <location>
        <position position="360"/>
    </location>
    <ligand>
        <name>Ca(2+)</name>
        <dbReference type="ChEBI" id="CHEBI:29108"/>
    </ligand>
</feature>
<reference evidence="7 8" key="1">
    <citation type="submission" date="2017-07" db="EMBL/GenBank/DDBJ databases">
        <title>The complete genome sequence of Bacillus mesonae strain H20-5, an efficient strain improving plant abiotic stress resistance.</title>
        <authorList>
            <person name="Kim S.Y."/>
            <person name="Song H."/>
            <person name="Sang M.K."/>
            <person name="Weon H.-Y."/>
            <person name="Song J."/>
        </authorList>
    </citation>
    <scope>NUCLEOTIDE SEQUENCE [LARGE SCALE GENOMIC DNA]</scope>
    <source>
        <strain evidence="7 8">H20-5</strain>
    </source>
</reference>
<dbReference type="Gene3D" id="1.10.439.10">
    <property type="entry name" value="Penicillin Amidohydrolase, domain 1"/>
    <property type="match status" value="1"/>
</dbReference>
<dbReference type="PANTHER" id="PTHR34218:SF3">
    <property type="entry name" value="ACYL-HOMOSERINE LACTONE ACYLASE PVDQ"/>
    <property type="match status" value="1"/>
</dbReference>
<name>A0A3Q9QZ34_9BACI</name>
<keyword evidence="8" id="KW-1185">Reference proteome</keyword>